<dbReference type="EMBL" id="JARQZJ010000062">
    <property type="protein sequence ID" value="KAK9879690.1"/>
    <property type="molecule type" value="Genomic_DNA"/>
</dbReference>
<evidence type="ECO:0000313" key="2">
    <source>
        <dbReference type="Proteomes" id="UP001431783"/>
    </source>
</evidence>
<proteinExistence type="predicted"/>
<comment type="caution">
    <text evidence="1">The sequence shown here is derived from an EMBL/GenBank/DDBJ whole genome shotgun (WGS) entry which is preliminary data.</text>
</comment>
<sequence>MNPEKDPAIVTELKNIISAVEAEKIDFKSSRRQGIGRMPLERHELPPKEVKKDRQEVKKLVRSVLINCKEKPFICAYDIKNQYA</sequence>
<accession>A0AAW1UF62</accession>
<name>A0AAW1UF62_9CUCU</name>
<organism evidence="1 2">
    <name type="scientific">Henosepilachna vigintioctopunctata</name>
    <dbReference type="NCBI Taxonomy" id="420089"/>
    <lineage>
        <taxon>Eukaryota</taxon>
        <taxon>Metazoa</taxon>
        <taxon>Ecdysozoa</taxon>
        <taxon>Arthropoda</taxon>
        <taxon>Hexapoda</taxon>
        <taxon>Insecta</taxon>
        <taxon>Pterygota</taxon>
        <taxon>Neoptera</taxon>
        <taxon>Endopterygota</taxon>
        <taxon>Coleoptera</taxon>
        <taxon>Polyphaga</taxon>
        <taxon>Cucujiformia</taxon>
        <taxon>Coccinelloidea</taxon>
        <taxon>Coccinellidae</taxon>
        <taxon>Epilachninae</taxon>
        <taxon>Epilachnini</taxon>
        <taxon>Henosepilachna</taxon>
    </lineage>
</organism>
<protein>
    <submittedName>
        <fullName evidence="1">Uncharacterized protein</fullName>
    </submittedName>
</protein>
<keyword evidence="2" id="KW-1185">Reference proteome</keyword>
<evidence type="ECO:0000313" key="1">
    <source>
        <dbReference type="EMBL" id="KAK9879690.1"/>
    </source>
</evidence>
<dbReference type="Proteomes" id="UP001431783">
    <property type="component" value="Unassembled WGS sequence"/>
</dbReference>
<gene>
    <name evidence="1" type="ORF">WA026_006750</name>
</gene>
<dbReference type="AlphaFoldDB" id="A0AAW1UF62"/>
<reference evidence="1 2" key="1">
    <citation type="submission" date="2023-03" db="EMBL/GenBank/DDBJ databases">
        <title>Genome insight into feeding habits of ladybird beetles.</title>
        <authorList>
            <person name="Li H.-S."/>
            <person name="Huang Y.-H."/>
            <person name="Pang H."/>
        </authorList>
    </citation>
    <scope>NUCLEOTIDE SEQUENCE [LARGE SCALE GENOMIC DNA]</scope>
    <source>
        <strain evidence="1">SYSU_2023b</strain>
        <tissue evidence="1">Whole body</tissue>
    </source>
</reference>